<organism evidence="2 3">
    <name type="scientific">Chaetomium globosum (strain ATCC 6205 / CBS 148.51 / DSM 1962 / NBRC 6347 / NRRL 1970)</name>
    <name type="common">Soil fungus</name>
    <dbReference type="NCBI Taxonomy" id="306901"/>
    <lineage>
        <taxon>Eukaryota</taxon>
        <taxon>Fungi</taxon>
        <taxon>Dikarya</taxon>
        <taxon>Ascomycota</taxon>
        <taxon>Pezizomycotina</taxon>
        <taxon>Sordariomycetes</taxon>
        <taxon>Sordariomycetidae</taxon>
        <taxon>Sordariales</taxon>
        <taxon>Chaetomiaceae</taxon>
        <taxon>Chaetomium</taxon>
    </lineage>
</organism>
<feature type="region of interest" description="Disordered" evidence="1">
    <location>
        <begin position="1405"/>
        <end position="1449"/>
    </location>
</feature>
<gene>
    <name evidence="2" type="ORF">CHGG_08568</name>
</gene>
<keyword evidence="3" id="KW-1185">Reference proteome</keyword>
<dbReference type="EMBL" id="CH408034">
    <property type="protein sequence ID" value="EAQ84554.1"/>
    <property type="molecule type" value="Genomic_DNA"/>
</dbReference>
<dbReference type="Proteomes" id="UP000001056">
    <property type="component" value="Unassembled WGS sequence"/>
</dbReference>
<dbReference type="eggNOG" id="ENOG502QQIR">
    <property type="taxonomic scope" value="Eukaryota"/>
</dbReference>
<dbReference type="GeneID" id="4395470"/>
<protein>
    <recommendedName>
        <fullName evidence="4">Protein NO VEIN C-terminal domain-containing protein</fullName>
    </recommendedName>
</protein>
<feature type="compositionally biased region" description="Polar residues" evidence="1">
    <location>
        <begin position="1409"/>
        <end position="1421"/>
    </location>
</feature>
<feature type="compositionally biased region" description="Polar residues" evidence="1">
    <location>
        <begin position="1429"/>
        <end position="1443"/>
    </location>
</feature>
<dbReference type="InterPro" id="IPR036890">
    <property type="entry name" value="HATPase_C_sf"/>
</dbReference>
<dbReference type="InterPro" id="IPR052957">
    <property type="entry name" value="Auxin_embryo_med"/>
</dbReference>
<dbReference type="Gene3D" id="3.30.565.10">
    <property type="entry name" value="Histidine kinase-like ATPase, C-terminal domain"/>
    <property type="match status" value="1"/>
</dbReference>
<dbReference type="InParanoid" id="Q2GTY6"/>
<dbReference type="PANTHER" id="PTHR32387">
    <property type="entry name" value="WU:FJ29H11"/>
    <property type="match status" value="1"/>
</dbReference>
<dbReference type="VEuPathDB" id="FungiDB:CHGG_08568"/>
<feature type="region of interest" description="Disordered" evidence="1">
    <location>
        <begin position="1463"/>
        <end position="1496"/>
    </location>
</feature>
<dbReference type="SUPFAM" id="SSF55874">
    <property type="entry name" value="ATPase domain of HSP90 chaperone/DNA topoisomerase II/histidine kinase"/>
    <property type="match status" value="1"/>
</dbReference>
<reference evidence="3" key="1">
    <citation type="journal article" date="2015" name="Genome Announc.">
        <title>Draft genome sequence of the cellulolytic fungus Chaetomium globosum.</title>
        <authorList>
            <person name="Cuomo C.A."/>
            <person name="Untereiner W.A."/>
            <person name="Ma L.-J."/>
            <person name="Grabherr M."/>
            <person name="Birren B.W."/>
        </authorList>
    </citation>
    <scope>NUCLEOTIDE SEQUENCE [LARGE SCALE GENOMIC DNA]</scope>
    <source>
        <strain evidence="3">ATCC 6205 / CBS 148.51 / DSM 1962 / NBRC 6347 / NRRL 1970</strain>
    </source>
</reference>
<feature type="compositionally biased region" description="Basic and acidic residues" evidence="1">
    <location>
        <begin position="11"/>
        <end position="21"/>
    </location>
</feature>
<dbReference type="OMA" id="GMISPVW"/>
<dbReference type="OrthoDB" id="1262810at2759"/>
<dbReference type="RefSeq" id="XP_001226495.1">
    <property type="nucleotide sequence ID" value="XM_001226494.1"/>
</dbReference>
<feature type="region of interest" description="Disordered" evidence="1">
    <location>
        <begin position="1"/>
        <end position="21"/>
    </location>
</feature>
<name>Q2GTY6_CHAGB</name>
<evidence type="ECO:0008006" key="4">
    <source>
        <dbReference type="Google" id="ProtNLM"/>
    </source>
</evidence>
<proteinExistence type="predicted"/>
<evidence type="ECO:0000313" key="2">
    <source>
        <dbReference type="EMBL" id="EAQ84554.1"/>
    </source>
</evidence>
<accession>Q2GTY6</accession>
<sequence>MANTRPSSRAEAQRLVKSIADDRRPIPDEVLDRMSDADRRQVEHAILMKDQVNGPSVLTLAQNLYTSNARFVLELLQNAEDNKYTKAQAFGDEPYVSFSVYPSQLVLECNENGFTEENLRAICSVGQSSKIGARGYIGEKGIGFKSVFMAAYQVHVQSGHFSFRFQHRQGDSGLGMITPTWKDAFYFSGPFTRITLDLLQGGTPEEQTGRNQTIRQQFEQLHDAILLFMKKIKKIKVAFYDHERGEPGEPTRTITHSIDRQSPITVCTKHTSQKGHKQTQHRYYYVKRGVATGLSKVEGRIYSQSEEASGAYSRGEVVLAFPLTADSVPILENQWVFSFLPIRQIGFKFLVHADFVMQADRQDICLLAARNRELAAKITKGFIRAVLELCEHETLQYQWMRYLPEENVCLWGDFLWRGVAADIRMQIRSTPVLRAAIPGPLRLIESVRRHQPTHLDASGEPLLPGMDPRPNVSPRYESADLDRLRDLGLKDLDMYMVVSSVKSDLAAPVSRIRTTQDEDWQSRLARLFHYPFVENTAVNRTMQKSLYFMCRELMGLNLLPLTDGTWTSAISGRTCYSRVQDTNLDIPPGLSLNMRIIDPTAAANADRKHFFDTLGVRNAPAALIRAVVLDRYRNTHPTLPESVSYLRFLYLTEHLADHRFAGSQTLQIYSHFERLEDATQTDVFLRDDDGPYGAAQLLRATPPGLDAGAGAPGLDMLFAHPAYFQDPPKRRHDFDCGWKQWLTRVCGLQPCVTWIRQAEADTEEREMTTACRYVAQHRPEKFLGLLRATWKRHELHLEPKDSAVIEDLGWTPVLCKGAGINLRPLNSTFLPIKELVTVCDQFMLDGEFFPWLELDTPLSNNAAAIEWRCLGSAFGLGYDRDLLGLALGVLKSIVEANSLAGDLRQPGRMLKLYEYLQDRVHESRHRGACREEIRTAFASLPSIFVPETETNDPAWAEPQDCLWNSPIEMLTKYTLARAYTPTFQTSDDSFIGLETFFVRTLGVPNCSWEHVVDEIRDYTTGIVFIDLDLGRARELYKCLSDMGLQGIALSKLKKTFEREALIYGFDDTWYTTSDCVWSSTTPIRGKLILNNLYGNDMRDFFVGVLGVSGLMAELVYYKLAAKDGPELSVEEAKETLLAFNSLLVAGSGGFDPTVVIAHPVFPVRFPEGNVGLRTGAGSFALMDRKLLGEDFAALAKFLDFNMEEVRILRPLFQWAGLEDRYLSRAVEEITTADMESPRPISTPHRNIRRKAHALLRIAVTYNSPRTSRNSNLNEFYAFLRNSETLETDKITAQLLLTQDDTKLRVEKDSALLHIREDIGGLKVYVPGDKRSQEVCFNSRLPRRLCEWMMTDPATQLVAPVSHDALAVIQSVLNAQTFAINDILDEYGILEVNIAEKNVEILADEEVPTGASNNNCSRPETPTSRHHASTEFSSNGSPGSATPLSSSVISPGVIPSVDMAVRSIDEDSRPQSRPIDANGAGGGDPHPSLLQSIANAPTRAASPLRGAFDMSAVNAALPRGSGATAP</sequence>
<dbReference type="HOGENOM" id="CLU_000570_3_0_1"/>
<evidence type="ECO:0000313" key="3">
    <source>
        <dbReference type="Proteomes" id="UP000001056"/>
    </source>
</evidence>
<dbReference type="NCBIfam" id="NF047352">
    <property type="entry name" value="P_loop_sacsin"/>
    <property type="match status" value="1"/>
</dbReference>
<evidence type="ECO:0000256" key="1">
    <source>
        <dbReference type="SAM" id="MobiDB-lite"/>
    </source>
</evidence>
<dbReference type="PANTHER" id="PTHR32387:SF0">
    <property type="entry name" value="PROTEIN NO VEIN"/>
    <property type="match status" value="1"/>
</dbReference>